<dbReference type="PANTHER" id="PTHR32467:SF118">
    <property type="entry name" value="ETHYLENE-RESPONSIVE TRANSCRIPTION FACTOR RAP2-7"/>
    <property type="match status" value="1"/>
</dbReference>
<keyword evidence="2" id="KW-0805">Transcription regulation</keyword>
<evidence type="ECO:0000256" key="2">
    <source>
        <dbReference type="ARBA" id="ARBA00023015"/>
    </source>
</evidence>
<dbReference type="AlphaFoldDB" id="A0A6V7Q968"/>
<feature type="compositionally biased region" description="Acidic residues" evidence="7">
    <location>
        <begin position="49"/>
        <end position="64"/>
    </location>
</feature>
<evidence type="ECO:0000256" key="3">
    <source>
        <dbReference type="ARBA" id="ARBA00023125"/>
    </source>
</evidence>
<dbReference type="Gene3D" id="3.30.730.10">
    <property type="entry name" value="AP2/ERF domain"/>
    <property type="match status" value="1"/>
</dbReference>
<proteinExistence type="inferred from homology"/>
<accession>A0A6V7Q968</accession>
<protein>
    <recommendedName>
        <fullName evidence="8">AP2/ERF domain-containing protein</fullName>
    </recommendedName>
</protein>
<keyword evidence="4" id="KW-0804">Transcription</keyword>
<dbReference type="EMBL" id="LR862134">
    <property type="protein sequence ID" value="CAD1839683.1"/>
    <property type="molecule type" value="Genomic_DNA"/>
</dbReference>
<keyword evidence="5" id="KW-0539">Nucleus</keyword>
<dbReference type="GO" id="GO:0003677">
    <property type="term" value="F:DNA binding"/>
    <property type="evidence" value="ECO:0007669"/>
    <property type="project" value="UniProtKB-KW"/>
</dbReference>
<comment type="subcellular location">
    <subcellularLocation>
        <location evidence="1">Nucleus</location>
    </subcellularLocation>
</comment>
<name>A0A6V7Q968_ANACO</name>
<gene>
    <name evidence="9" type="ORF">CB5_LOCUS22894</name>
</gene>
<keyword evidence="3" id="KW-0238">DNA-binding</keyword>
<feature type="compositionally biased region" description="Basic and acidic residues" evidence="7">
    <location>
        <begin position="87"/>
        <end position="98"/>
    </location>
</feature>
<dbReference type="GO" id="GO:0005634">
    <property type="term" value="C:nucleus"/>
    <property type="evidence" value="ECO:0007669"/>
    <property type="project" value="UniProtKB-SubCell"/>
</dbReference>
<dbReference type="PANTHER" id="PTHR32467">
    <property type="entry name" value="AP2-LIKE ETHYLENE-RESPONSIVE TRANSCRIPTION FACTOR"/>
    <property type="match status" value="1"/>
</dbReference>
<evidence type="ECO:0000313" key="9">
    <source>
        <dbReference type="EMBL" id="CAD1839683.1"/>
    </source>
</evidence>
<dbReference type="GO" id="GO:0003700">
    <property type="term" value="F:DNA-binding transcription factor activity"/>
    <property type="evidence" value="ECO:0007669"/>
    <property type="project" value="InterPro"/>
</dbReference>
<evidence type="ECO:0000256" key="5">
    <source>
        <dbReference type="ARBA" id="ARBA00023242"/>
    </source>
</evidence>
<evidence type="ECO:0000256" key="7">
    <source>
        <dbReference type="SAM" id="MobiDB-lite"/>
    </source>
</evidence>
<evidence type="ECO:0000256" key="6">
    <source>
        <dbReference type="ARBA" id="ARBA00037973"/>
    </source>
</evidence>
<organism evidence="9">
    <name type="scientific">Ananas comosus var. bracteatus</name>
    <name type="common">red pineapple</name>
    <dbReference type="NCBI Taxonomy" id="296719"/>
    <lineage>
        <taxon>Eukaryota</taxon>
        <taxon>Viridiplantae</taxon>
        <taxon>Streptophyta</taxon>
        <taxon>Embryophyta</taxon>
        <taxon>Tracheophyta</taxon>
        <taxon>Spermatophyta</taxon>
        <taxon>Magnoliopsida</taxon>
        <taxon>Liliopsida</taxon>
        <taxon>Poales</taxon>
        <taxon>Bromeliaceae</taxon>
        <taxon>Bromelioideae</taxon>
        <taxon>Ananas</taxon>
    </lineage>
</organism>
<comment type="similarity">
    <text evidence="6">Belongs to the AP2/ERF transcription factor family. AP2 subfamily.</text>
</comment>
<feature type="domain" description="AP2/ERF" evidence="8">
    <location>
        <begin position="66"/>
        <end position="140"/>
    </location>
</feature>
<evidence type="ECO:0000256" key="4">
    <source>
        <dbReference type="ARBA" id="ARBA00023163"/>
    </source>
</evidence>
<sequence>MAATKSLVLGPPANWSSKSSTTRASAAALARAVEIARCNLRNSEAGADGAEEEMEEEFEEEDGVEKERGVMTRRGPRGGGSAVLRRFSTDRSRLRAENGEGAAAGEEKSTMAEVEELAVSRAYDRAAIKFRGVDADINFNLSDYDDNLKQMRNLTKEEFVHILRRQSTGFARGSSKYRG</sequence>
<dbReference type="InterPro" id="IPR001471">
    <property type="entry name" value="AP2/ERF_dom"/>
</dbReference>
<feature type="region of interest" description="Disordered" evidence="7">
    <location>
        <begin position="1"/>
        <end position="21"/>
    </location>
</feature>
<evidence type="ECO:0000256" key="1">
    <source>
        <dbReference type="ARBA" id="ARBA00004123"/>
    </source>
</evidence>
<dbReference type="InterPro" id="IPR036955">
    <property type="entry name" value="AP2/ERF_dom_sf"/>
</dbReference>
<feature type="region of interest" description="Disordered" evidence="7">
    <location>
        <begin position="43"/>
        <end position="111"/>
    </location>
</feature>
<dbReference type="PROSITE" id="PS51032">
    <property type="entry name" value="AP2_ERF"/>
    <property type="match status" value="1"/>
</dbReference>
<evidence type="ECO:0000259" key="8">
    <source>
        <dbReference type="PROSITE" id="PS51032"/>
    </source>
</evidence>
<reference evidence="9" key="1">
    <citation type="submission" date="2020-07" db="EMBL/GenBank/DDBJ databases">
        <authorList>
            <person name="Lin J."/>
        </authorList>
    </citation>
    <scope>NUCLEOTIDE SEQUENCE</scope>
</reference>